<dbReference type="InterPro" id="IPR036388">
    <property type="entry name" value="WH-like_DNA-bd_sf"/>
</dbReference>
<dbReference type="Gene3D" id="1.10.1740.10">
    <property type="match status" value="1"/>
</dbReference>
<dbReference type="InterPro" id="IPR011517">
    <property type="entry name" value="RNA_pol_sigma70_ECF-like"/>
</dbReference>
<dbReference type="GO" id="GO:0016987">
    <property type="term" value="F:sigma factor activity"/>
    <property type="evidence" value="ECO:0007669"/>
    <property type="project" value="UniProtKB-KW"/>
</dbReference>
<proteinExistence type="inferred from homology"/>
<evidence type="ECO:0000313" key="7">
    <source>
        <dbReference type="Proteomes" id="UP000287746"/>
    </source>
</evidence>
<dbReference type="AlphaFoldDB" id="A0A430FXE4"/>
<dbReference type="SUPFAM" id="SSF88659">
    <property type="entry name" value="Sigma3 and sigma4 domains of RNA polymerase sigma factors"/>
    <property type="match status" value="1"/>
</dbReference>
<evidence type="ECO:0000256" key="1">
    <source>
        <dbReference type="ARBA" id="ARBA00010641"/>
    </source>
</evidence>
<comment type="similarity">
    <text evidence="1">Belongs to the sigma-70 factor family. ECF subfamily.</text>
</comment>
<evidence type="ECO:0000256" key="2">
    <source>
        <dbReference type="ARBA" id="ARBA00023015"/>
    </source>
</evidence>
<dbReference type="PANTHER" id="PTHR43133:SF39">
    <property type="entry name" value="SIMILAR TO RNA POLYMERASE SIGMA-E FACTOR"/>
    <property type="match status" value="1"/>
</dbReference>
<dbReference type="Pfam" id="PF07638">
    <property type="entry name" value="Sigma70_ECF"/>
    <property type="match status" value="1"/>
</dbReference>
<dbReference type="NCBIfam" id="TIGR02937">
    <property type="entry name" value="sigma70-ECF"/>
    <property type="match status" value="1"/>
</dbReference>
<feature type="domain" description="RNA polymerase sigma-70 ECF-like HTH" evidence="5">
    <location>
        <begin position="9"/>
        <end position="179"/>
    </location>
</feature>
<dbReference type="GO" id="GO:0006352">
    <property type="term" value="P:DNA-templated transcription initiation"/>
    <property type="evidence" value="ECO:0007669"/>
    <property type="project" value="InterPro"/>
</dbReference>
<dbReference type="NCBIfam" id="TIGR02999">
    <property type="entry name" value="Sig-70_X6"/>
    <property type="match status" value="1"/>
</dbReference>
<keyword evidence="4" id="KW-0804">Transcription</keyword>
<keyword evidence="2" id="KW-0805">Transcription regulation</keyword>
<evidence type="ECO:0000259" key="5">
    <source>
        <dbReference type="Pfam" id="PF07638"/>
    </source>
</evidence>
<dbReference type="InterPro" id="IPR014284">
    <property type="entry name" value="RNA_pol_sigma-70_dom"/>
</dbReference>
<dbReference type="EMBL" id="QQYZ01000044">
    <property type="protein sequence ID" value="RSY76301.1"/>
    <property type="molecule type" value="Genomic_DNA"/>
</dbReference>
<comment type="caution">
    <text evidence="6">The sequence shown here is derived from an EMBL/GenBank/DDBJ whole genome shotgun (WGS) entry which is preliminary data.</text>
</comment>
<dbReference type="Proteomes" id="UP000287746">
    <property type="component" value="Unassembled WGS sequence"/>
</dbReference>
<dbReference type="InterPro" id="IPR039425">
    <property type="entry name" value="RNA_pol_sigma-70-like"/>
</dbReference>
<dbReference type="InterPro" id="IPR013325">
    <property type="entry name" value="RNA_pol_sigma_r2"/>
</dbReference>
<sequence>MDRGSQTQTLIVRWRGGDDDARDALIARLHPELEKIAVARLRGERGCSLSAGDLVNDAILRLIRINEVAFADRTHVLALSARMMRRILIERARHMAADKRRHERVQLNTSIDGIQRFDVIALETALVRLGSIDGQLSEIVELRYFAGMTLPEVAEILEVSESTALRRWQAARAWLGDALTNPVAP</sequence>
<gene>
    <name evidence="6" type="ORF">DAH66_22040</name>
</gene>
<evidence type="ECO:0000313" key="6">
    <source>
        <dbReference type="EMBL" id="RSY76301.1"/>
    </source>
</evidence>
<keyword evidence="3" id="KW-0731">Sigma factor</keyword>
<dbReference type="PANTHER" id="PTHR43133">
    <property type="entry name" value="RNA POLYMERASE ECF-TYPE SIGMA FACTO"/>
    <property type="match status" value="1"/>
</dbReference>
<accession>A0A430FXE4</accession>
<reference evidence="6 7" key="1">
    <citation type="submission" date="2018-07" db="EMBL/GenBank/DDBJ databases">
        <title>Genomic and Epidemiologic Investigation of an Indolent Hospital Outbreak.</title>
        <authorList>
            <person name="Johnson R.C."/>
            <person name="Deming C."/>
            <person name="Conlan S."/>
            <person name="Zellmer C.J."/>
            <person name="Michelin A.V."/>
            <person name="Lee-Lin S."/>
            <person name="Thomas P.J."/>
            <person name="Park M."/>
            <person name="Weingarten R.A."/>
            <person name="Less J."/>
            <person name="Dekker J.P."/>
            <person name="Frank K.M."/>
            <person name="Musser K.A."/>
            <person name="Mcquiston J.R."/>
            <person name="Henderson D.K."/>
            <person name="Lau A.F."/>
            <person name="Palmore T.N."/>
            <person name="Segre J.A."/>
        </authorList>
    </citation>
    <scope>NUCLEOTIDE SEQUENCE [LARGE SCALE GENOMIC DNA]</scope>
    <source>
        <strain evidence="6 7">SK-CDC1_0717</strain>
    </source>
</reference>
<organism evidence="6 7">
    <name type="scientific">Sphingomonas koreensis</name>
    <dbReference type="NCBI Taxonomy" id="93064"/>
    <lineage>
        <taxon>Bacteria</taxon>
        <taxon>Pseudomonadati</taxon>
        <taxon>Pseudomonadota</taxon>
        <taxon>Alphaproteobacteria</taxon>
        <taxon>Sphingomonadales</taxon>
        <taxon>Sphingomonadaceae</taxon>
        <taxon>Sphingomonas</taxon>
    </lineage>
</organism>
<dbReference type="Gene3D" id="1.10.10.10">
    <property type="entry name" value="Winged helix-like DNA-binding domain superfamily/Winged helix DNA-binding domain"/>
    <property type="match status" value="1"/>
</dbReference>
<dbReference type="SUPFAM" id="SSF88946">
    <property type="entry name" value="Sigma2 domain of RNA polymerase sigma factors"/>
    <property type="match status" value="1"/>
</dbReference>
<dbReference type="InterPro" id="IPR013324">
    <property type="entry name" value="RNA_pol_sigma_r3/r4-like"/>
</dbReference>
<evidence type="ECO:0000256" key="4">
    <source>
        <dbReference type="ARBA" id="ARBA00023163"/>
    </source>
</evidence>
<evidence type="ECO:0000256" key="3">
    <source>
        <dbReference type="ARBA" id="ARBA00023082"/>
    </source>
</evidence>
<protein>
    <submittedName>
        <fullName evidence="6">RNA polymerase subunit sigma</fullName>
    </submittedName>
</protein>
<name>A0A430FXE4_9SPHN</name>
<dbReference type="InterPro" id="IPR053812">
    <property type="entry name" value="HTH_Sigma70_ECF-like"/>
</dbReference>